<dbReference type="Gene3D" id="3.40.50.2300">
    <property type="match status" value="1"/>
</dbReference>
<reference evidence="10 11" key="1">
    <citation type="submission" date="2019-12" db="EMBL/GenBank/DDBJ databases">
        <authorList>
            <person name="Li M."/>
        </authorList>
    </citation>
    <scope>NUCLEOTIDE SEQUENCE [LARGE SCALE GENOMIC DNA]</scope>
    <source>
        <strain evidence="10 11">GBMRC 2024</strain>
    </source>
</reference>
<dbReference type="CDD" id="cd00009">
    <property type="entry name" value="AAA"/>
    <property type="match status" value="1"/>
</dbReference>
<dbReference type="Gene3D" id="1.10.10.60">
    <property type="entry name" value="Homeodomain-like"/>
    <property type="match status" value="1"/>
</dbReference>
<dbReference type="InterPro" id="IPR002197">
    <property type="entry name" value="HTH_Fis"/>
</dbReference>
<feature type="domain" description="Response regulatory" evidence="9">
    <location>
        <begin position="12"/>
        <end position="126"/>
    </location>
</feature>
<evidence type="ECO:0000256" key="1">
    <source>
        <dbReference type="ARBA" id="ARBA00022553"/>
    </source>
</evidence>
<dbReference type="SMART" id="SM00382">
    <property type="entry name" value="AAA"/>
    <property type="match status" value="1"/>
</dbReference>
<dbReference type="Pfam" id="PF00072">
    <property type="entry name" value="Response_reg"/>
    <property type="match status" value="1"/>
</dbReference>
<feature type="domain" description="Sigma-54 factor interaction" evidence="8">
    <location>
        <begin position="157"/>
        <end position="384"/>
    </location>
</feature>
<sequence length="451" mass="49001">MSDTAAPDSAGLVRLVEDDAALLAAQAQGLKMAGFTPEPFPISTEALADLGPDWPGVVLSDVRMPGIDGIELAARIRALDPELPVILLTGHGDVEMAVQALHDGVYDFLTKPVSRGPLEATLRRALAARRLVLENRRLRQAQQMAQDKTQVSPADGLVGQSPAIRHMRETADHIAGAGINALFLGEAGVGKERLARHIHSLSPRRARPFVAVNCAAIAPERFDAEYLGTVASGGPHLRNYGRIESASRGMLYLDGIEALPPGLQARMLEVIETGTVWPTGASAPRPVDLWVIASSRTDLAAEVAAGRFRDDLYYRLSGLSLTLPPLRARREDVPLLFRHFVQRFAERTGRRAPPLSEVDQAHLDTHDWPGNLRELEQFAETYCLGLEAMPEAPGEGASLAELVSRYEAALLRNALRQAGGNATEAMARLQIPRKTFYDKLAKHGIRSGDFR</sequence>
<dbReference type="PANTHER" id="PTHR32071:SF57">
    <property type="entry name" value="C4-DICARBOXYLATE TRANSPORT TRANSCRIPTIONAL REGULATORY PROTEIN DCTD"/>
    <property type="match status" value="1"/>
</dbReference>
<evidence type="ECO:0000256" key="3">
    <source>
        <dbReference type="ARBA" id="ARBA00022840"/>
    </source>
</evidence>
<dbReference type="Pfam" id="PF00158">
    <property type="entry name" value="Sigma54_activat"/>
    <property type="match status" value="1"/>
</dbReference>
<dbReference type="Gene3D" id="3.40.50.300">
    <property type="entry name" value="P-loop containing nucleotide triphosphate hydrolases"/>
    <property type="match status" value="1"/>
</dbReference>
<dbReference type="Pfam" id="PF25601">
    <property type="entry name" value="AAA_lid_14"/>
    <property type="match status" value="1"/>
</dbReference>
<keyword evidence="1 7" id="KW-0597">Phosphoprotein</keyword>
<dbReference type="GO" id="GO:0006355">
    <property type="term" value="P:regulation of DNA-templated transcription"/>
    <property type="evidence" value="ECO:0007669"/>
    <property type="project" value="InterPro"/>
</dbReference>
<dbReference type="Pfam" id="PF02954">
    <property type="entry name" value="HTH_8"/>
    <property type="match status" value="1"/>
</dbReference>
<keyword evidence="5" id="KW-0805">Transcription regulation</keyword>
<dbReference type="GO" id="GO:0005524">
    <property type="term" value="F:ATP binding"/>
    <property type="evidence" value="ECO:0007669"/>
    <property type="project" value="UniProtKB-KW"/>
</dbReference>
<dbReference type="InterPro" id="IPR001789">
    <property type="entry name" value="Sig_transdc_resp-reg_receiver"/>
</dbReference>
<evidence type="ECO:0000313" key="11">
    <source>
        <dbReference type="Proteomes" id="UP000477911"/>
    </source>
</evidence>
<dbReference type="PANTHER" id="PTHR32071">
    <property type="entry name" value="TRANSCRIPTIONAL REGULATORY PROTEIN"/>
    <property type="match status" value="1"/>
</dbReference>
<evidence type="ECO:0000256" key="5">
    <source>
        <dbReference type="ARBA" id="ARBA00023015"/>
    </source>
</evidence>
<dbReference type="SMART" id="SM00448">
    <property type="entry name" value="REC"/>
    <property type="match status" value="1"/>
</dbReference>
<dbReference type="InterPro" id="IPR011006">
    <property type="entry name" value="CheY-like_superfamily"/>
</dbReference>
<keyword evidence="6" id="KW-0804">Transcription</keyword>
<dbReference type="InterPro" id="IPR027417">
    <property type="entry name" value="P-loop_NTPase"/>
</dbReference>
<protein>
    <submittedName>
        <fullName evidence="10">Response regulator</fullName>
    </submittedName>
</protein>
<evidence type="ECO:0000313" key="10">
    <source>
        <dbReference type="EMBL" id="MXN18673.1"/>
    </source>
</evidence>
<keyword evidence="11" id="KW-1185">Reference proteome</keyword>
<comment type="caution">
    <text evidence="10">The sequence shown here is derived from an EMBL/GenBank/DDBJ whole genome shotgun (WGS) entry which is preliminary data.</text>
</comment>
<keyword evidence="2" id="KW-0547">Nucleotide-binding</keyword>
<dbReference type="GO" id="GO:0043565">
    <property type="term" value="F:sequence-specific DNA binding"/>
    <property type="evidence" value="ECO:0007669"/>
    <property type="project" value="InterPro"/>
</dbReference>
<dbReference type="RefSeq" id="WP_160894804.1">
    <property type="nucleotide sequence ID" value="NZ_WUMU01000014.1"/>
</dbReference>
<feature type="modified residue" description="4-aspartylphosphate" evidence="7">
    <location>
        <position position="61"/>
    </location>
</feature>
<proteinExistence type="predicted"/>
<dbReference type="InterPro" id="IPR003593">
    <property type="entry name" value="AAA+_ATPase"/>
</dbReference>
<keyword evidence="4" id="KW-0902">Two-component regulatory system</keyword>
<gene>
    <name evidence="10" type="ORF">GR170_12560</name>
</gene>
<accession>A0A6L7G7M6</accession>
<evidence type="ECO:0000259" key="9">
    <source>
        <dbReference type="PROSITE" id="PS50110"/>
    </source>
</evidence>
<dbReference type="Gene3D" id="1.10.8.60">
    <property type="match status" value="1"/>
</dbReference>
<dbReference type="InterPro" id="IPR002078">
    <property type="entry name" value="Sigma_54_int"/>
</dbReference>
<evidence type="ECO:0000256" key="4">
    <source>
        <dbReference type="ARBA" id="ARBA00023012"/>
    </source>
</evidence>
<dbReference type="AlphaFoldDB" id="A0A6L7G7M6"/>
<organism evidence="10 11">
    <name type="scientific">Pseudooceanicola albus</name>
    <dbReference type="NCBI Taxonomy" id="2692189"/>
    <lineage>
        <taxon>Bacteria</taxon>
        <taxon>Pseudomonadati</taxon>
        <taxon>Pseudomonadota</taxon>
        <taxon>Alphaproteobacteria</taxon>
        <taxon>Rhodobacterales</taxon>
        <taxon>Paracoccaceae</taxon>
        <taxon>Pseudooceanicola</taxon>
    </lineage>
</organism>
<evidence type="ECO:0000259" key="8">
    <source>
        <dbReference type="PROSITE" id="PS50045"/>
    </source>
</evidence>
<dbReference type="InterPro" id="IPR009057">
    <property type="entry name" value="Homeodomain-like_sf"/>
</dbReference>
<dbReference type="Proteomes" id="UP000477911">
    <property type="component" value="Unassembled WGS sequence"/>
</dbReference>
<evidence type="ECO:0000256" key="2">
    <source>
        <dbReference type="ARBA" id="ARBA00022741"/>
    </source>
</evidence>
<dbReference type="GO" id="GO:0000160">
    <property type="term" value="P:phosphorelay signal transduction system"/>
    <property type="evidence" value="ECO:0007669"/>
    <property type="project" value="UniProtKB-KW"/>
</dbReference>
<dbReference type="EMBL" id="WUMU01000014">
    <property type="protein sequence ID" value="MXN18673.1"/>
    <property type="molecule type" value="Genomic_DNA"/>
</dbReference>
<dbReference type="SUPFAM" id="SSF46689">
    <property type="entry name" value="Homeodomain-like"/>
    <property type="match status" value="1"/>
</dbReference>
<dbReference type="FunFam" id="3.40.50.2300:FF:000018">
    <property type="entry name" value="DNA-binding transcriptional regulator NtrC"/>
    <property type="match status" value="1"/>
</dbReference>
<keyword evidence="3" id="KW-0067">ATP-binding</keyword>
<dbReference type="PROSITE" id="PS50045">
    <property type="entry name" value="SIGMA54_INTERACT_4"/>
    <property type="match status" value="1"/>
</dbReference>
<name>A0A6L7G7M6_9RHOB</name>
<dbReference type="SUPFAM" id="SSF52172">
    <property type="entry name" value="CheY-like"/>
    <property type="match status" value="1"/>
</dbReference>
<evidence type="ECO:0000256" key="6">
    <source>
        <dbReference type="ARBA" id="ARBA00023163"/>
    </source>
</evidence>
<dbReference type="InterPro" id="IPR058031">
    <property type="entry name" value="AAA_lid_NorR"/>
</dbReference>
<evidence type="ECO:0000256" key="7">
    <source>
        <dbReference type="PROSITE-ProRule" id="PRU00169"/>
    </source>
</evidence>
<dbReference type="PROSITE" id="PS50110">
    <property type="entry name" value="RESPONSE_REGULATORY"/>
    <property type="match status" value="1"/>
</dbReference>
<dbReference type="SUPFAM" id="SSF52540">
    <property type="entry name" value="P-loop containing nucleoside triphosphate hydrolases"/>
    <property type="match status" value="1"/>
</dbReference>